<organism evidence="2 4">
    <name type="scientific">Arthrobacter gengyunqii</name>
    <dbReference type="NCBI Taxonomy" id="2886940"/>
    <lineage>
        <taxon>Bacteria</taxon>
        <taxon>Bacillati</taxon>
        <taxon>Actinomycetota</taxon>
        <taxon>Actinomycetes</taxon>
        <taxon>Micrococcales</taxon>
        <taxon>Micrococcaceae</taxon>
        <taxon>Arthrobacter</taxon>
    </lineage>
</organism>
<gene>
    <name evidence="2" type="ORF">LJ751_13095</name>
    <name evidence="3" type="ORF">LJ751_16900</name>
</gene>
<feature type="signal peptide" evidence="1">
    <location>
        <begin position="1"/>
        <end position="24"/>
    </location>
</feature>
<dbReference type="EMBL" id="JAJFZP010000017">
    <property type="protein sequence ID" value="MCC3271007.1"/>
    <property type="molecule type" value="Genomic_DNA"/>
</dbReference>
<dbReference type="PROSITE" id="PS51257">
    <property type="entry name" value="PROKAR_LIPOPROTEIN"/>
    <property type="match status" value="1"/>
</dbReference>
<sequence length="215" mass="23104">MRYRNTTLAATTLLVLSMSSCAPAADTGETSRAAGAWPSYSTTDGSLAFEHRPDWTVEEIQPLANDPAGGVSIQVNDAEGDLIAQLDTGIITGLVCSDPDEAAQYTEYDSEPMPELDSAQGTDQRFVYHSLAFSTPERGEPVATYAVISELGDRGQCGLFDFFTFTESSGGRFAGTYSAEDVPSGQSYLDGAAAYENSAEFRDVKRMLVSLRDMD</sequence>
<evidence type="ECO:0000256" key="1">
    <source>
        <dbReference type="SAM" id="SignalP"/>
    </source>
</evidence>
<protein>
    <recommendedName>
        <fullName evidence="5">Lipoprotein</fullName>
    </recommendedName>
</protein>
<dbReference type="EMBL" id="JAJFZP010000010">
    <property type="protein sequence ID" value="MCC3270282.1"/>
    <property type="molecule type" value="Genomic_DNA"/>
</dbReference>
<feature type="chain" id="PRO_5040658225" description="Lipoprotein" evidence="1">
    <location>
        <begin position="25"/>
        <end position="215"/>
    </location>
</feature>
<dbReference type="AlphaFoldDB" id="A0A9X1S7K7"/>
<comment type="caution">
    <text evidence="2">The sequence shown here is derived from an EMBL/GenBank/DDBJ whole genome shotgun (WGS) entry which is preliminary data.</text>
</comment>
<evidence type="ECO:0000313" key="4">
    <source>
        <dbReference type="Proteomes" id="UP001139264"/>
    </source>
</evidence>
<dbReference type="Proteomes" id="UP001139264">
    <property type="component" value="Unassembled WGS sequence"/>
</dbReference>
<dbReference type="RefSeq" id="WP_227908531.1">
    <property type="nucleotide sequence ID" value="NZ_CP095461.1"/>
</dbReference>
<accession>A0A9X1S7K7</accession>
<proteinExistence type="predicted"/>
<name>A0A9X1S7K7_9MICC</name>
<evidence type="ECO:0000313" key="2">
    <source>
        <dbReference type="EMBL" id="MCC3270282.1"/>
    </source>
</evidence>
<evidence type="ECO:0008006" key="5">
    <source>
        <dbReference type="Google" id="ProtNLM"/>
    </source>
</evidence>
<reference evidence="2" key="1">
    <citation type="submission" date="2021-10" db="EMBL/GenBank/DDBJ databases">
        <title>Novel species in genus Arthrobacter.</title>
        <authorList>
            <person name="Liu Y."/>
        </authorList>
    </citation>
    <scope>NUCLEOTIDE SEQUENCE</scope>
    <source>
        <strain evidence="2">Zg-Y809</strain>
    </source>
</reference>
<evidence type="ECO:0000313" key="3">
    <source>
        <dbReference type="EMBL" id="MCC3271007.1"/>
    </source>
</evidence>
<keyword evidence="1" id="KW-0732">Signal</keyword>